<reference evidence="2 3" key="3">
    <citation type="journal article" date="2006" name="J. Gen. Virol.">
        <title>Gene organization and complete sequence of the Hyphantria cunea nucleopolyhedrovirus genome.</title>
        <authorList>
            <person name="Ikeda M."/>
            <person name="Shikata M."/>
            <person name="Shirata N."/>
            <person name="Chaeychomsri S."/>
            <person name="Kobayashi M."/>
        </authorList>
    </citation>
    <scope>NUCLEOTIDE SEQUENCE [LARGE SCALE GENOMIC DNA]</scope>
</reference>
<dbReference type="Proteomes" id="UP000202376">
    <property type="component" value="Segment"/>
</dbReference>
<dbReference type="RefSeq" id="YP_473226.1">
    <property type="nucleotide sequence ID" value="NC_007767.1"/>
</dbReference>
<dbReference type="EMBL" id="AP009046">
    <property type="protein sequence ID" value="BAE72327.1"/>
    <property type="molecule type" value="Genomic_DNA"/>
</dbReference>
<dbReference type="OrthoDB" id="11383at10239"/>
<sequence>MSCAEPTPIEKLLTSIENQLKIKDEQLRKNNELLEKYVNMLEDKDRRIQELYGNLMELAERAVQYPAKTHQTPMLCVAREFNCLRAITGQKVHVTKMKRELNAAAELVIDSVRPNPQVDFNNLVNHVETEFKDKMRVRNKRNLVFETEDDAIEVAAMFKSLLNKKVKRP</sequence>
<organismHost>
    <name type="scientific">Lepidoptera</name>
    <name type="common">moths &amp; butterflies</name>
    <dbReference type="NCBI Taxonomy" id="7088"/>
</organismHost>
<reference evidence="2 3" key="2">
    <citation type="journal article" date="2004" name="Virology">
        <title>Identification and functional analysis of Hyphantria cunea nucleopolyhedrovirus iap genes.</title>
        <authorList>
            <person name="Ikeda M."/>
            <person name="Yanagimoto K."/>
            <person name="Kobayashi M."/>
        </authorList>
    </citation>
    <scope>NUCLEOTIDE SEQUENCE [LARGE SCALE GENOMIC DNA]</scope>
</reference>
<evidence type="ECO:0000256" key="1">
    <source>
        <dbReference type="SAM" id="Coils"/>
    </source>
</evidence>
<evidence type="ECO:0000313" key="2">
    <source>
        <dbReference type="EMBL" id="BAE72327.1"/>
    </source>
</evidence>
<protein>
    <submittedName>
        <fullName evidence="2">BRO-a</fullName>
    </submittedName>
</protein>
<keyword evidence="1" id="KW-0175">Coiled coil</keyword>
<keyword evidence="3" id="KW-1185">Reference proteome</keyword>
<dbReference type="KEGG" id="vg:3890565"/>
<organism evidence="2 3">
    <name type="scientific">Hyphantria cunea nuclear polyhedrosis virus</name>
    <name type="common">HcNPV</name>
    <dbReference type="NCBI Taxonomy" id="28288"/>
    <lineage>
        <taxon>Viruses</taxon>
        <taxon>Viruses incertae sedis</taxon>
        <taxon>Naldaviricetes</taxon>
        <taxon>Lefavirales</taxon>
        <taxon>Baculoviridae</taxon>
        <taxon>Alphabaculovirus</taxon>
        <taxon>Alphabaculovirus hycuneae</taxon>
    </lineage>
</organism>
<dbReference type="GeneID" id="3890565"/>
<name>Q2NNV1_NPVHC</name>
<proteinExistence type="predicted"/>
<reference evidence="2 3" key="1">
    <citation type="journal article" date="2002" name="Virus Genes">
        <title>Identification and characterization of Hyphantria cunea nucleopolyhedrovirus homologous repeated regions.</title>
        <authorList>
            <person name="FelipeAlves C.A."/>
            <person name="Ikeda M."/>
            <person name="Kobayashi M."/>
        </authorList>
    </citation>
    <scope>NUCLEOTIDE SEQUENCE [LARGE SCALE GENOMIC DNA]</scope>
</reference>
<evidence type="ECO:0000313" key="3">
    <source>
        <dbReference type="Proteomes" id="UP000202376"/>
    </source>
</evidence>
<gene>
    <name evidence="2" type="primary">bro-a</name>
    <name evidence="2" type="ORF">HynVgp038</name>
</gene>
<accession>Q2NNV1</accession>
<feature type="coiled-coil region" evidence="1">
    <location>
        <begin position="16"/>
        <end position="61"/>
    </location>
</feature>